<name>A0A5B8TZZ9_9ACTN</name>
<dbReference type="EMBL" id="CP042430">
    <property type="protein sequence ID" value="QEC46296.1"/>
    <property type="molecule type" value="Genomic_DNA"/>
</dbReference>
<evidence type="ECO:0000256" key="1">
    <source>
        <dbReference type="SAM" id="MobiDB-lite"/>
    </source>
</evidence>
<accession>A0A5B8TZZ9</accession>
<evidence type="ECO:0000313" key="3">
    <source>
        <dbReference type="Proteomes" id="UP000321805"/>
    </source>
</evidence>
<dbReference type="OrthoDB" id="5244656at2"/>
<proteinExistence type="predicted"/>
<organism evidence="2 3">
    <name type="scientific">Baekduia soli</name>
    <dbReference type="NCBI Taxonomy" id="496014"/>
    <lineage>
        <taxon>Bacteria</taxon>
        <taxon>Bacillati</taxon>
        <taxon>Actinomycetota</taxon>
        <taxon>Thermoleophilia</taxon>
        <taxon>Solirubrobacterales</taxon>
        <taxon>Baekduiaceae</taxon>
        <taxon>Baekduia</taxon>
    </lineage>
</organism>
<sequence length="74" mass="8027">MPNRRPKLEIVAPSASPEEAAAVVAAVERFLRDHAPVIVAEPPRPSPWQRAALLEGTGREPDAPSPWGDPVRWG</sequence>
<gene>
    <name evidence="2" type="ORF">FSW04_01020</name>
</gene>
<keyword evidence="3" id="KW-1185">Reference proteome</keyword>
<evidence type="ECO:0008006" key="4">
    <source>
        <dbReference type="Google" id="ProtNLM"/>
    </source>
</evidence>
<reference evidence="2 3" key="1">
    <citation type="journal article" date="2018" name="J. Microbiol.">
        <title>Baekduia soli gen. nov., sp. nov., a novel bacterium isolated from the soil of Baekdu Mountain and proposal of a novel family name, Baekduiaceae fam. nov.</title>
        <authorList>
            <person name="An D.S."/>
            <person name="Siddiqi M.Z."/>
            <person name="Kim K.H."/>
            <person name="Yu H.S."/>
            <person name="Im W.T."/>
        </authorList>
    </citation>
    <scope>NUCLEOTIDE SEQUENCE [LARGE SCALE GENOMIC DNA]</scope>
    <source>
        <strain evidence="2 3">BR7-21</strain>
    </source>
</reference>
<dbReference type="KEGG" id="bsol:FSW04_01020"/>
<dbReference type="RefSeq" id="WP_146915340.1">
    <property type="nucleotide sequence ID" value="NZ_CP042430.1"/>
</dbReference>
<protein>
    <recommendedName>
        <fullName evidence="4">Acyl-CoA carboxylase subunit epsilon</fullName>
    </recommendedName>
</protein>
<dbReference type="AlphaFoldDB" id="A0A5B8TZZ9"/>
<dbReference type="Proteomes" id="UP000321805">
    <property type="component" value="Chromosome"/>
</dbReference>
<feature type="region of interest" description="Disordered" evidence="1">
    <location>
        <begin position="42"/>
        <end position="74"/>
    </location>
</feature>
<evidence type="ECO:0000313" key="2">
    <source>
        <dbReference type="EMBL" id="QEC46296.1"/>
    </source>
</evidence>